<protein>
    <submittedName>
        <fullName evidence="1">Uncharacterized protein</fullName>
    </submittedName>
</protein>
<gene>
    <name evidence="1" type="ORF">E2F43_04225</name>
</gene>
<evidence type="ECO:0000313" key="1">
    <source>
        <dbReference type="EMBL" id="TDG15445.1"/>
    </source>
</evidence>
<dbReference type="OrthoDB" id="8030924at2"/>
<keyword evidence="2" id="KW-1185">Reference proteome</keyword>
<dbReference type="Proteomes" id="UP000295554">
    <property type="component" value="Unassembled WGS sequence"/>
</dbReference>
<dbReference type="AlphaFoldDB" id="A0A4V6PIY9"/>
<name>A0A4V6PIY9_9GAMM</name>
<reference evidence="1 2" key="1">
    <citation type="submission" date="2019-03" db="EMBL/GenBank/DDBJ databases">
        <title>Seongchinamella monodicae gen. nov., sp. nov., a novel member of the Gammaproteobacteria isolated from a tidal mudflat of beach.</title>
        <authorList>
            <person name="Yang H.G."/>
            <person name="Kang J.W."/>
            <person name="Lee S.D."/>
        </authorList>
    </citation>
    <scope>NUCLEOTIDE SEQUENCE [LARGE SCALE GENOMIC DNA]</scope>
    <source>
        <strain evidence="1 2">GH4-78</strain>
    </source>
</reference>
<proteinExistence type="predicted"/>
<sequence length="112" mass="12828">MFFDTPEDSSARVTFGPALKHLVVFQLKLGADALRDLLMSPLSIAVFVLDAIRKPALEDSLYLRLMVLGRRSDEYINLFDQYKDKGHFTMDEAIETVARMASEAHQEHQRKE</sequence>
<dbReference type="RefSeq" id="WP_133209865.1">
    <property type="nucleotide sequence ID" value="NZ_SMSE01000001.1"/>
</dbReference>
<accession>A0A4V6PIY9</accession>
<organism evidence="1 2">
    <name type="scientific">Seongchinamella unica</name>
    <dbReference type="NCBI Taxonomy" id="2547392"/>
    <lineage>
        <taxon>Bacteria</taxon>
        <taxon>Pseudomonadati</taxon>
        <taxon>Pseudomonadota</taxon>
        <taxon>Gammaproteobacteria</taxon>
        <taxon>Cellvibrionales</taxon>
        <taxon>Halieaceae</taxon>
        <taxon>Seongchinamella</taxon>
    </lineage>
</organism>
<comment type="caution">
    <text evidence="1">The sequence shown here is derived from an EMBL/GenBank/DDBJ whole genome shotgun (WGS) entry which is preliminary data.</text>
</comment>
<dbReference type="EMBL" id="SMSE01000001">
    <property type="protein sequence ID" value="TDG15445.1"/>
    <property type="molecule type" value="Genomic_DNA"/>
</dbReference>
<evidence type="ECO:0000313" key="2">
    <source>
        <dbReference type="Proteomes" id="UP000295554"/>
    </source>
</evidence>